<evidence type="ECO:0000259" key="15">
    <source>
        <dbReference type="Pfam" id="PF09727"/>
    </source>
</evidence>
<dbReference type="GO" id="GO:0015629">
    <property type="term" value="C:actin cytoskeleton"/>
    <property type="evidence" value="ECO:0007669"/>
    <property type="project" value="TreeGrafter"/>
</dbReference>
<dbReference type="EMBL" id="JAFDVH010000023">
    <property type="protein sequence ID" value="KAG7455791.1"/>
    <property type="molecule type" value="Genomic_DNA"/>
</dbReference>
<evidence type="ECO:0000256" key="13">
    <source>
        <dbReference type="SAM" id="Coils"/>
    </source>
</evidence>
<feature type="domain" description="Cortactin-binding protein-2 N-terminal" evidence="15">
    <location>
        <begin position="35"/>
        <end position="138"/>
    </location>
</feature>
<dbReference type="PROSITE" id="PS50088">
    <property type="entry name" value="ANK_REPEAT"/>
    <property type="match status" value="3"/>
</dbReference>
<keyword evidence="4" id="KW-0488">Methylation</keyword>
<sequence length="1425" mass="154447">MATEGASGEKPPPVQALATAAHGSVEAKCEFNMDNLSKPELLTLLSIMEGELEARDLVIEALWARRKEVFVQERYARFSLSDPFMALQRDCQGGGAAREGRGQRASPIAVLEAVMAHCRRMQEKMSAQLAAAESREQKLEQEKAELQTVQQEHRRLTAQLKEEQEKSKHMVSMLVQECRQLAARVLEEGQRFEELSSRLQEEGEASGRLQEALAAERRRGQQMEAEMEKQLSELDVEREQLRARLSREEAGAVELRAESEGLRRQLQELRTRRGGDAPPTAAAVTASVAVETDSQSCRAVSCQTDLPFAELGGKSPITVPLKPPGPNYAAMSLPRSAPRGLVHSLSGGMLQENGPCPGEPPPGPALPAGVSPRVRAARCSTAAKQQARNTVTQVLSRFTSPPAGGALRPSLPHSASEGGPFPGRLPHPHIGLKSPAAGKIDRGTPPPIPPKKPGLSQAPSPSPPVSSPAVTASQVGACPPARGPQWAACAECPPPVQTPPAHPVCTSPCSPCDPGSPLAAASGRDPPVAPPSPGGDPVPLADGRTLLQAATQGNLTVLSLLLHRDPPQITHPHPDANAALFSAARNGHADCVQLLLAAGASADAPDADGFTPLHSAAAHRHARCVELLVGVAADVNQVAAGGQSALFLAGGSGSAECVRVLLNAGADCTVTTADGWTVLHAVASRGHSDSLELLLSHPCLQASLLTHTNTDGWTAAHIAASNGNKRCLELLCCHSQQDLELRDRCNRTIHHIATDDCKELLENLNSYSVLVLIRPGSEEQICTVDLLEDGPIVGAVPVRRETGWEELNRNLMHILSEHFHLLGRAEGGARAGETPLGLSPHSVSCVLIGDVEWYPGQDPSRSPWEMIRRRHRQRITVRLKGLRDSAVDGVAYDSLIPLQLLHNYIRLVEQYRNVILHGLEGSCQEYIAGQLSLCIKHRQEAMGLPCDIIKVEVDENLTKDQLLETFINCGFLVPVSEVTAVRGVVVVLEGLERARSLSELLADLCDSLENRGVPYPLPLLHAQEGYCLHHFQERGFLIGTLSKPHLQGAELLLQQHFRWVQLRWEAEPVAGLLTRHLRRKLVHKDSGLDLLCVAAAVCPACPVWMRMFLSCPLTPDQPQAVLRWLSRVWNLVVVPRVEEAVVSRVTVKRCLAERQLPSNKNLNPNQQAVVRAALSILINKAILQQCPLPRPEVDKYLSEFQGSRFPLLALGSCKGVGRRKGRDNVAWRRANTSPRKKSSPSPSWSSSCTLREGSLSSNDLHSSRGSSRAQRSVGGVSLVLDDQVDLMQELQTLCSSRSEPDISKIPPSREDFIMFPGSFDGQTPLKDGDKETVQMRTQTIDRCHSSSHVSDPPGGDRRMTRPKSQLPVPSNKNLQQAPGAPRASSRTSTSSSRASSRTRQAPPNNNHQSQEEVWILGRDLHENNN</sequence>
<comment type="subunit">
    <text evidence="11">Interacts with CTTN/cortactin SH3 domain. Interacts with STRN, STRN4/zinedin and MOB4/phocein; this interactions mediate the association with the STRIPAK core complex and may regulate dendritic spine distribution of the STRIPAK complex in hippocampal neurons. Activation of glutamate receptors weakens the interaction with STRN and STRN4.</text>
</comment>
<evidence type="ECO:0000256" key="8">
    <source>
        <dbReference type="ARBA" id="ARBA00023054"/>
    </source>
</evidence>
<dbReference type="OrthoDB" id="6021133at2759"/>
<dbReference type="Proteomes" id="UP001046870">
    <property type="component" value="Chromosome 23"/>
</dbReference>
<keyword evidence="6" id="KW-0597">Phosphoprotein</keyword>
<evidence type="ECO:0000256" key="12">
    <source>
        <dbReference type="PROSITE-ProRule" id="PRU00023"/>
    </source>
</evidence>
<evidence type="ECO:0000313" key="17">
    <source>
        <dbReference type="Proteomes" id="UP001046870"/>
    </source>
</evidence>
<evidence type="ECO:0000256" key="6">
    <source>
        <dbReference type="ARBA" id="ARBA00022553"/>
    </source>
</evidence>
<evidence type="ECO:0000256" key="11">
    <source>
        <dbReference type="ARBA" id="ARBA00044767"/>
    </source>
</evidence>
<dbReference type="InterPro" id="IPR036770">
    <property type="entry name" value="Ankyrin_rpt-contain_sf"/>
</dbReference>
<evidence type="ECO:0000256" key="10">
    <source>
        <dbReference type="ARBA" id="ARBA00044742"/>
    </source>
</evidence>
<dbReference type="GO" id="GO:0043197">
    <property type="term" value="C:dendritic spine"/>
    <property type="evidence" value="ECO:0007669"/>
    <property type="project" value="UniProtKB-SubCell"/>
</dbReference>
<evidence type="ECO:0000313" key="16">
    <source>
        <dbReference type="EMBL" id="KAG7455791.1"/>
    </source>
</evidence>
<gene>
    <name evidence="16" type="ORF">MATL_G00244710</name>
</gene>
<dbReference type="Pfam" id="PF09727">
    <property type="entry name" value="CortBP2"/>
    <property type="match status" value="1"/>
</dbReference>
<evidence type="ECO:0000256" key="7">
    <source>
        <dbReference type="ARBA" id="ARBA00023018"/>
    </source>
</evidence>
<keyword evidence="12" id="KW-0040">ANK repeat</keyword>
<reference evidence="16" key="1">
    <citation type="submission" date="2021-01" db="EMBL/GenBank/DDBJ databases">
        <authorList>
            <person name="Zahm M."/>
            <person name="Roques C."/>
            <person name="Cabau C."/>
            <person name="Klopp C."/>
            <person name="Donnadieu C."/>
            <person name="Jouanno E."/>
            <person name="Lampietro C."/>
            <person name="Louis A."/>
            <person name="Herpin A."/>
            <person name="Echchiki A."/>
            <person name="Berthelot C."/>
            <person name="Parey E."/>
            <person name="Roest-Crollius H."/>
            <person name="Braasch I."/>
            <person name="Postlethwait J."/>
            <person name="Bobe J."/>
            <person name="Montfort J."/>
            <person name="Bouchez O."/>
            <person name="Begum T."/>
            <person name="Mejri S."/>
            <person name="Adams A."/>
            <person name="Chen W.-J."/>
            <person name="Guiguen Y."/>
        </authorList>
    </citation>
    <scope>NUCLEOTIDE SEQUENCE</scope>
    <source>
        <strain evidence="16">YG-15Mar2019-1</strain>
        <tissue evidence="16">Brain</tissue>
    </source>
</reference>
<proteinExistence type="predicted"/>
<dbReference type="Pfam" id="PF00023">
    <property type="entry name" value="Ank"/>
    <property type="match status" value="1"/>
</dbReference>
<feature type="compositionally biased region" description="Polar residues" evidence="14">
    <location>
        <begin position="1367"/>
        <end position="1376"/>
    </location>
</feature>
<keyword evidence="7" id="KW-0770">Synapse</keyword>
<protein>
    <recommendedName>
        <fullName evidence="3">Cortactin-binding protein 2</fullName>
    </recommendedName>
</protein>
<feature type="region of interest" description="Disordered" evidence="14">
    <location>
        <begin position="1215"/>
        <end position="1250"/>
    </location>
</feature>
<feature type="compositionally biased region" description="Pro residues" evidence="14">
    <location>
        <begin position="527"/>
        <end position="536"/>
    </location>
</feature>
<dbReference type="GO" id="GO:0051721">
    <property type="term" value="F:protein phosphatase 2A binding"/>
    <property type="evidence" value="ECO:0007669"/>
    <property type="project" value="TreeGrafter"/>
</dbReference>
<dbReference type="Pfam" id="PF12796">
    <property type="entry name" value="Ank_2"/>
    <property type="match status" value="1"/>
</dbReference>
<evidence type="ECO:0000256" key="9">
    <source>
        <dbReference type="ARBA" id="ARBA00023273"/>
    </source>
</evidence>
<dbReference type="InterPro" id="IPR002110">
    <property type="entry name" value="Ankyrin_rpt"/>
</dbReference>
<evidence type="ECO:0000256" key="2">
    <source>
        <dbReference type="ARBA" id="ARBA00004552"/>
    </source>
</evidence>
<feature type="coiled-coil region" evidence="13">
    <location>
        <begin position="213"/>
        <end position="272"/>
    </location>
</feature>
<evidence type="ECO:0000256" key="3">
    <source>
        <dbReference type="ARBA" id="ARBA00017042"/>
    </source>
</evidence>
<feature type="region of interest" description="Disordered" evidence="14">
    <location>
        <begin position="1339"/>
        <end position="1425"/>
    </location>
</feature>
<dbReference type="PANTHER" id="PTHR23166:SF9">
    <property type="entry name" value="CTTNBP2 N-TERMINAL-LIKE PROTEIN"/>
    <property type="match status" value="1"/>
</dbReference>
<feature type="repeat" description="ANK" evidence="12">
    <location>
        <begin position="575"/>
        <end position="607"/>
    </location>
</feature>
<dbReference type="InterPro" id="IPR019131">
    <property type="entry name" value="Cortactin-binding_p2_N"/>
</dbReference>
<comment type="subcellular location">
    <subcellularLocation>
        <location evidence="2">Cell projection</location>
        <location evidence="2">Dendritic spine</location>
    </subcellularLocation>
    <subcellularLocation>
        <location evidence="1">Cytoplasm</location>
        <location evidence="1">Cell cortex</location>
    </subcellularLocation>
</comment>
<feature type="repeat" description="ANK" evidence="12">
    <location>
        <begin position="608"/>
        <end position="640"/>
    </location>
</feature>
<dbReference type="SMART" id="SM00248">
    <property type="entry name" value="ANK"/>
    <property type="match status" value="6"/>
</dbReference>
<dbReference type="PANTHER" id="PTHR23166">
    <property type="entry name" value="FILAMIN/GPBP-INTERACTING PROTEIN"/>
    <property type="match status" value="1"/>
</dbReference>
<dbReference type="GO" id="GO:0005938">
    <property type="term" value="C:cell cortex"/>
    <property type="evidence" value="ECO:0007669"/>
    <property type="project" value="UniProtKB-SubCell"/>
</dbReference>
<keyword evidence="5" id="KW-0963">Cytoplasm</keyword>
<feature type="repeat" description="ANK" evidence="12">
    <location>
        <begin position="641"/>
        <end position="673"/>
    </location>
</feature>
<accession>A0A9D3PEU1</accession>
<evidence type="ECO:0000256" key="1">
    <source>
        <dbReference type="ARBA" id="ARBA00004544"/>
    </source>
</evidence>
<evidence type="ECO:0000256" key="14">
    <source>
        <dbReference type="SAM" id="MobiDB-lite"/>
    </source>
</evidence>
<feature type="region of interest" description="Disordered" evidence="14">
    <location>
        <begin position="398"/>
        <end position="484"/>
    </location>
</feature>
<feature type="compositionally biased region" description="Low complexity" evidence="14">
    <location>
        <begin position="1382"/>
        <end position="1399"/>
    </location>
</feature>
<keyword evidence="8 13" id="KW-0175">Coiled coil</keyword>
<dbReference type="SUPFAM" id="SSF48403">
    <property type="entry name" value="Ankyrin repeat"/>
    <property type="match status" value="1"/>
</dbReference>
<dbReference type="Gene3D" id="1.25.40.20">
    <property type="entry name" value="Ankyrin repeat-containing domain"/>
    <property type="match status" value="1"/>
</dbReference>
<organism evidence="16 17">
    <name type="scientific">Megalops atlanticus</name>
    <name type="common">Tarpon</name>
    <name type="synonym">Clupea gigantea</name>
    <dbReference type="NCBI Taxonomy" id="7932"/>
    <lineage>
        <taxon>Eukaryota</taxon>
        <taxon>Metazoa</taxon>
        <taxon>Chordata</taxon>
        <taxon>Craniata</taxon>
        <taxon>Vertebrata</taxon>
        <taxon>Euteleostomi</taxon>
        <taxon>Actinopterygii</taxon>
        <taxon>Neopterygii</taxon>
        <taxon>Teleostei</taxon>
        <taxon>Elopiformes</taxon>
        <taxon>Megalopidae</taxon>
        <taxon>Megalops</taxon>
    </lineage>
</organism>
<comment type="caution">
    <text evidence="16">The sequence shown here is derived from an EMBL/GenBank/DDBJ whole genome shotgun (WGS) entry which is preliminary data.</text>
</comment>
<keyword evidence="9" id="KW-0966">Cell projection</keyword>
<name>A0A9D3PEU1_MEGAT</name>
<keyword evidence="17" id="KW-1185">Reference proteome</keyword>
<dbReference type="PROSITE" id="PS50297">
    <property type="entry name" value="ANK_REP_REGION"/>
    <property type="match status" value="3"/>
</dbReference>
<feature type="region of interest" description="Disordered" evidence="14">
    <location>
        <begin position="500"/>
        <end position="542"/>
    </location>
</feature>
<dbReference type="Pfam" id="PF13637">
    <property type="entry name" value="Ank_4"/>
    <property type="match status" value="1"/>
</dbReference>
<dbReference type="InterPro" id="IPR050719">
    <property type="entry name" value="Cortactin-Actin_Reg"/>
</dbReference>
<evidence type="ECO:0000256" key="4">
    <source>
        <dbReference type="ARBA" id="ARBA00022481"/>
    </source>
</evidence>
<evidence type="ECO:0000256" key="5">
    <source>
        <dbReference type="ARBA" id="ARBA00022490"/>
    </source>
</evidence>
<comment type="function">
    <text evidence="10">Regulates the dendritic spine distribution of CTTN/cortactin in hippocampal neurons, and thus controls dendritic spinogenesis and dendritic spine maintenance. Associates with the striatin-interacting phosphatase and kinase (STRIPAK) core complex to regulate dendritic spine distribution of the STRIPAK complex in hippocampal neurons.</text>
</comment>
<feature type="coiled-coil region" evidence="13">
    <location>
        <begin position="122"/>
        <end position="166"/>
    </location>
</feature>